<dbReference type="EMBL" id="CP012275">
    <property type="protein sequence ID" value="AMV62344.1"/>
    <property type="molecule type" value="Genomic_DNA"/>
</dbReference>
<dbReference type="Pfam" id="PF06962">
    <property type="entry name" value="rRNA_methylase"/>
    <property type="match status" value="1"/>
</dbReference>
<dbReference type="Proteomes" id="UP000076405">
    <property type="component" value="Chromosome"/>
</dbReference>
<keyword evidence="1" id="KW-0489">Methyltransferase</keyword>
<dbReference type="GO" id="GO:0032259">
    <property type="term" value="P:methylation"/>
    <property type="evidence" value="ECO:0007669"/>
    <property type="project" value="UniProtKB-KW"/>
</dbReference>
<dbReference type="EMBL" id="CP012288">
    <property type="protein sequence ID" value="AMV67796.1"/>
    <property type="molecule type" value="Genomic_DNA"/>
</dbReference>
<dbReference type="KEGG" id="pdm:ADU72_1875"/>
<dbReference type="EC" id="2.1.1.-" evidence="1"/>
<proteinExistence type="predicted"/>
<dbReference type="GO" id="GO:0008168">
    <property type="term" value="F:methyltransferase activity"/>
    <property type="evidence" value="ECO:0007669"/>
    <property type="project" value="UniProtKB-KW"/>
</dbReference>
<protein>
    <submittedName>
        <fullName evidence="1">SAM-dependent methyltransferase, MraW methylase family</fullName>
        <ecNumber evidence="1">2.1.1.-</ecNumber>
    </submittedName>
</protein>
<keyword evidence="3" id="KW-1185">Reference proteome</keyword>
<dbReference type="GeneID" id="57277055"/>
<dbReference type="Proteomes" id="UP000076244">
    <property type="component" value="Chromosome"/>
</dbReference>
<name>A0A0R2HLJ1_9LACO</name>
<reference evidence="3 4" key="1">
    <citation type="journal article" date="2016" name="PLoS ONE">
        <title>The Identification of Novel Diagnostic Marker Genes for the Detection of Beer Spoiling Pediococcus damnosus Strains Using the BlAst Diagnostic Gene findEr.</title>
        <authorList>
            <person name="Behr J."/>
            <person name="Geissler A.J."/>
            <person name="Schmid J."/>
            <person name="Zehe A."/>
            <person name="Vogel R.F."/>
        </authorList>
    </citation>
    <scope>NUCLEOTIDE SEQUENCE [LARGE SCALE GENOMIC DNA]</scope>
    <source>
        <strain evidence="1 4">TMW 2.1533</strain>
        <strain evidence="2 3">TMW 2.1535</strain>
    </source>
</reference>
<dbReference type="InterPro" id="IPR029063">
    <property type="entry name" value="SAM-dependent_MTases_sf"/>
</dbReference>
<evidence type="ECO:0000313" key="4">
    <source>
        <dbReference type="Proteomes" id="UP000076405"/>
    </source>
</evidence>
<dbReference type="PANTHER" id="PTHR35276">
    <property type="entry name" value="S-ADENOSYL-L-METHIONINE-DEPENDENT METHYLTRANSFERASES SUPERFAMILY PROTEIN"/>
    <property type="match status" value="1"/>
</dbReference>
<evidence type="ECO:0000313" key="2">
    <source>
        <dbReference type="EMBL" id="AMV67796.1"/>
    </source>
</evidence>
<accession>A0A0R2HLJ1</accession>
<gene>
    <name evidence="1" type="ORF">ADU70_0848</name>
    <name evidence="2" type="ORF">ADU72_1875</name>
</gene>
<evidence type="ECO:0000313" key="3">
    <source>
        <dbReference type="Proteomes" id="UP000076244"/>
    </source>
</evidence>
<keyword evidence="1" id="KW-0808">Transferase</keyword>
<evidence type="ECO:0000313" key="1">
    <source>
        <dbReference type="EMBL" id="AMV62344.1"/>
    </source>
</evidence>
<dbReference type="AlphaFoldDB" id="A0A0R2HLJ1"/>
<dbReference type="PANTHER" id="PTHR35276:SF1">
    <property type="entry name" value="TRNA (MNM(5)S(2)U34)-METHYLTRANSFERASE, CHLOROPLASTIC"/>
    <property type="match status" value="1"/>
</dbReference>
<dbReference type="Gene3D" id="3.40.50.150">
    <property type="entry name" value="Vaccinia Virus protein VP39"/>
    <property type="match status" value="1"/>
</dbReference>
<organism evidence="1 4">
    <name type="scientific">Pediococcus damnosus</name>
    <dbReference type="NCBI Taxonomy" id="51663"/>
    <lineage>
        <taxon>Bacteria</taxon>
        <taxon>Bacillati</taxon>
        <taxon>Bacillota</taxon>
        <taxon>Bacilli</taxon>
        <taxon>Lactobacillales</taxon>
        <taxon>Lactobacillaceae</taxon>
        <taxon>Pediococcus</taxon>
    </lineage>
</organism>
<dbReference type="SUPFAM" id="SSF53335">
    <property type="entry name" value="S-adenosyl-L-methionine-dependent methyltransferases"/>
    <property type="match status" value="1"/>
</dbReference>
<dbReference type="RefSeq" id="WP_046871701.1">
    <property type="nucleotide sequence ID" value="NZ_BAAAXI010000019.1"/>
</dbReference>
<dbReference type="InterPro" id="IPR010719">
    <property type="entry name" value="MnmM_MeTrfase"/>
</dbReference>
<sequence length="188" mass="20443">MNLESALRYSHTLLDQVVRVGDTVIDATVGNGNDTVYLAASVGKAGHVYGFDIQAAGLEKTKTQLLLTGLLPQTTLIQDGHEHIDNHVPADTEISAAIFNLGYLPGSDKTVVTHGETTIAAINQCLKMLQAGGLVVVVSYYGHPGGKQELTTLQSFLRELPQKKFQVLTYQFINQKNDPPILFAIQKR</sequence>
<dbReference type="OrthoDB" id="9792989at2"/>